<dbReference type="PANTHER" id="PTHR33777:SF1">
    <property type="entry name" value="UPF0045 PROTEIN ECM15"/>
    <property type="match status" value="1"/>
</dbReference>
<dbReference type="SUPFAM" id="SSF89957">
    <property type="entry name" value="MTH1187/YkoF-like"/>
    <property type="match status" value="1"/>
</dbReference>
<organism evidence="3 5">
    <name type="scientific">Plasmodiophora brassicae</name>
    <name type="common">Clubroot disease agent</name>
    <dbReference type="NCBI Taxonomy" id="37360"/>
    <lineage>
        <taxon>Eukaryota</taxon>
        <taxon>Sar</taxon>
        <taxon>Rhizaria</taxon>
        <taxon>Endomyxa</taxon>
        <taxon>Phytomyxea</taxon>
        <taxon>Plasmodiophorida</taxon>
        <taxon>Plasmodiophoridae</taxon>
        <taxon>Plasmodiophora</taxon>
    </lineage>
</organism>
<dbReference type="InterPro" id="IPR029756">
    <property type="entry name" value="MTH1187/YkoF-like"/>
</dbReference>
<reference evidence="4 6" key="2">
    <citation type="submission" date="2018-03" db="EMBL/GenBank/DDBJ databases">
        <authorList>
            <person name="Fogelqvist J."/>
        </authorList>
    </citation>
    <scope>NUCLEOTIDE SEQUENCE [LARGE SCALE GENOMIC DNA]</scope>
</reference>
<dbReference type="Gene3D" id="3.30.70.930">
    <property type="match status" value="1"/>
</dbReference>
<dbReference type="Proteomes" id="UP000290189">
    <property type="component" value="Unassembled WGS sequence"/>
</dbReference>
<dbReference type="NCBIfam" id="TIGR00106">
    <property type="entry name" value="MTH1187 family thiamine-binding protein"/>
    <property type="match status" value="1"/>
</dbReference>
<gene>
    <name evidence="3" type="ORF">PBRA_003255</name>
    <name evidence="4" type="ORF">PLBR_LOCUS6831</name>
</gene>
<sequence>MSTGRRRYDVVVADFCVIPMGTASTSMTPYVAECQRVLQRSGLTHAMHAYGTNVEGPWDDVMNAIRDCHDAVHAMGCQRISTSIKIGTRLDKPSTIEGKKQSVADVLLHDEQHHRASPDG</sequence>
<geneLocation type="mitochondrion" evidence="4"/>
<evidence type="ECO:0000313" key="5">
    <source>
        <dbReference type="Proteomes" id="UP000039324"/>
    </source>
</evidence>
<dbReference type="OrthoDB" id="5587367at2759"/>
<evidence type="ECO:0000313" key="4">
    <source>
        <dbReference type="EMBL" id="SPQ99616.1"/>
    </source>
</evidence>
<accession>A0A0G4J830</accession>
<dbReference type="EMBL" id="OVEO01000012">
    <property type="protein sequence ID" value="SPQ99616.1"/>
    <property type="molecule type" value="Genomic_DNA"/>
</dbReference>
<evidence type="ECO:0000259" key="2">
    <source>
        <dbReference type="Pfam" id="PF01910"/>
    </source>
</evidence>
<dbReference type="InterPro" id="IPR051614">
    <property type="entry name" value="UPF0045_domain"/>
</dbReference>
<dbReference type="OMA" id="RVIGQCH"/>
<evidence type="ECO:0000256" key="1">
    <source>
        <dbReference type="ARBA" id="ARBA00010272"/>
    </source>
</evidence>
<dbReference type="PANTHER" id="PTHR33777">
    <property type="entry name" value="UPF0045 PROTEIN ECM15"/>
    <property type="match status" value="1"/>
</dbReference>
<name>A0A0G4J830_PLABS</name>
<keyword evidence="5" id="KW-1185">Reference proteome</keyword>
<evidence type="ECO:0000313" key="3">
    <source>
        <dbReference type="EMBL" id="CEP03647.1"/>
    </source>
</evidence>
<dbReference type="InterPro" id="IPR002767">
    <property type="entry name" value="Thiamine_BP"/>
</dbReference>
<feature type="domain" description="Thiamine-binding protein" evidence="2">
    <location>
        <begin position="13"/>
        <end position="103"/>
    </location>
</feature>
<reference evidence="3 5" key="1">
    <citation type="submission" date="2015-02" db="EMBL/GenBank/DDBJ databases">
        <authorList>
            <person name="Chooi Y.-H."/>
        </authorList>
    </citation>
    <scope>NUCLEOTIDE SEQUENCE [LARGE SCALE GENOMIC DNA]</scope>
    <source>
        <strain evidence="3">E3</strain>
    </source>
</reference>
<dbReference type="GO" id="GO:0005829">
    <property type="term" value="C:cytosol"/>
    <property type="evidence" value="ECO:0007669"/>
    <property type="project" value="TreeGrafter"/>
</dbReference>
<dbReference type="Pfam" id="PF01910">
    <property type="entry name" value="Thiamine_BP"/>
    <property type="match status" value="1"/>
</dbReference>
<evidence type="ECO:0000313" key="6">
    <source>
        <dbReference type="Proteomes" id="UP000290189"/>
    </source>
</evidence>
<dbReference type="Proteomes" id="UP000039324">
    <property type="component" value="Unassembled WGS sequence"/>
</dbReference>
<dbReference type="EMBL" id="CDSF01000155">
    <property type="protein sequence ID" value="CEP03647.1"/>
    <property type="molecule type" value="Genomic_DNA"/>
</dbReference>
<keyword evidence="4" id="KW-0496">Mitochondrion</keyword>
<protein>
    <recommendedName>
        <fullName evidence="2">Thiamine-binding protein domain-containing protein</fullName>
    </recommendedName>
</protein>
<dbReference type="AlphaFoldDB" id="A0A0G4J830"/>
<proteinExistence type="inferred from homology"/>
<comment type="similarity">
    <text evidence="1">Belongs to the UPF0045 family.</text>
</comment>